<evidence type="ECO:0000256" key="5">
    <source>
        <dbReference type="ARBA" id="ARBA00023136"/>
    </source>
</evidence>
<keyword evidence="4 7" id="KW-1133">Transmembrane helix</keyword>
<feature type="non-terminal residue" evidence="9">
    <location>
        <position position="685"/>
    </location>
</feature>
<dbReference type="InterPro" id="IPR004156">
    <property type="entry name" value="OATP"/>
</dbReference>
<dbReference type="PROSITE" id="PS51465">
    <property type="entry name" value="KAZAL_2"/>
    <property type="match status" value="1"/>
</dbReference>
<evidence type="ECO:0000256" key="7">
    <source>
        <dbReference type="SAM" id="Phobius"/>
    </source>
</evidence>
<feature type="compositionally biased region" description="Basic and acidic residues" evidence="6">
    <location>
        <begin position="1"/>
        <end position="14"/>
    </location>
</feature>
<name>A0ABD0J290_9CAEN</name>
<feature type="compositionally biased region" description="Polar residues" evidence="6">
    <location>
        <begin position="16"/>
        <end position="28"/>
    </location>
</feature>
<evidence type="ECO:0000256" key="3">
    <source>
        <dbReference type="ARBA" id="ARBA00022692"/>
    </source>
</evidence>
<sequence length="685" mass="74511">MDHTATPRIYKPDSPHNASDQSTTGFSAVSETLIKNNSTSADNKNPSSQHVTECLIHGPDDGIETSVSEEPHGHKTCREQLFSYSVLTFTIATAVCMFAQLSLSVFTVTQVTSLEREYGFTTWQSGQLLSAAEIGFIRTRPHGNKFAEQLVTRPYGNKCAAEQLASRPYGNKCAAEQLATRPYGNKCAAEQMATRPYGNKCAAEQLATRPYGNKCAAEQLASRPYGNKIAEQLASRPYGNKIAEQLASRPYGNKIAEQLASRPYGNKIAEQLAMNIPPAFCVTGNTTPDTDRCPLDSEHSLKPPEDLVYNTQSYSVFIYIMMFQAGAMDPEQGWVGSVGGCGRVEGALRGDMEMVVVVVATDLNPDHPDWVGAWWPGFRYNNTTSICPCVLATDLNPDHPDWVATDLNSDHPDWVGAWWPGFRYNNTTSICPCVLATDLNPDHPDWVGAWWLGFLVFGALAAFTPIAVVTFPRLLPNASPRKVTWNRRPAKGKGIWRDALTEAKCGAEFLVGTTGFFLGGWLTRRLKLTLQSLFKLVIALLTLAVLLMVVLMMIGCPQPQLVGTPGLNTSGDMAFSHCLSACACPDEVHPVCVDGVTYFSPCHAGCLAEIDGVYVNCSCTMSGRATAGLCDTDCVSVYPFTVIFYLLLFLLSVTGAPMYLLLVRSVADYQTGLAIGINGFSSSIV</sequence>
<feature type="region of interest" description="Disordered" evidence="6">
    <location>
        <begin position="1"/>
        <end position="28"/>
    </location>
</feature>
<keyword evidence="2" id="KW-1003">Cell membrane</keyword>
<evidence type="ECO:0000256" key="2">
    <source>
        <dbReference type="ARBA" id="ARBA00022475"/>
    </source>
</evidence>
<evidence type="ECO:0000256" key="6">
    <source>
        <dbReference type="SAM" id="MobiDB-lite"/>
    </source>
</evidence>
<proteinExistence type="predicted"/>
<dbReference type="EMBL" id="JACVVK020000726">
    <property type="protein sequence ID" value="KAK7451818.1"/>
    <property type="molecule type" value="Genomic_DNA"/>
</dbReference>
<dbReference type="Pfam" id="PF03137">
    <property type="entry name" value="OATP"/>
    <property type="match status" value="2"/>
</dbReference>
<feature type="transmembrane region" description="Helical" evidence="7">
    <location>
        <begin position="533"/>
        <end position="554"/>
    </location>
</feature>
<evidence type="ECO:0000256" key="4">
    <source>
        <dbReference type="ARBA" id="ARBA00022989"/>
    </source>
</evidence>
<accession>A0ABD0J290</accession>
<dbReference type="GO" id="GO:0005886">
    <property type="term" value="C:plasma membrane"/>
    <property type="evidence" value="ECO:0007669"/>
    <property type="project" value="UniProtKB-SubCell"/>
</dbReference>
<evidence type="ECO:0000259" key="8">
    <source>
        <dbReference type="PROSITE" id="PS51465"/>
    </source>
</evidence>
<reference evidence="9 10" key="1">
    <citation type="journal article" date="2023" name="Sci. Data">
        <title>Genome assembly of the Korean intertidal mud-creeper Batillaria attramentaria.</title>
        <authorList>
            <person name="Patra A.K."/>
            <person name="Ho P.T."/>
            <person name="Jun S."/>
            <person name="Lee S.J."/>
            <person name="Kim Y."/>
            <person name="Won Y.J."/>
        </authorList>
    </citation>
    <scope>NUCLEOTIDE SEQUENCE [LARGE SCALE GENOMIC DNA]</scope>
    <source>
        <strain evidence="9">Wonlab-2016</strain>
    </source>
</reference>
<feature type="domain" description="Kazal-like" evidence="8">
    <location>
        <begin position="572"/>
        <end position="621"/>
    </location>
</feature>
<feature type="transmembrane region" description="Helical" evidence="7">
    <location>
        <begin position="81"/>
        <end position="103"/>
    </location>
</feature>
<dbReference type="SUPFAM" id="SSF100895">
    <property type="entry name" value="Kazal-type serine protease inhibitors"/>
    <property type="match status" value="1"/>
</dbReference>
<dbReference type="InterPro" id="IPR002350">
    <property type="entry name" value="Kazal_dom"/>
</dbReference>
<dbReference type="InterPro" id="IPR036058">
    <property type="entry name" value="Kazal_dom_sf"/>
</dbReference>
<protein>
    <recommendedName>
        <fullName evidence="8">Kazal-like domain-containing protein</fullName>
    </recommendedName>
</protein>
<dbReference type="AlphaFoldDB" id="A0ABD0J290"/>
<evidence type="ECO:0000256" key="1">
    <source>
        <dbReference type="ARBA" id="ARBA00004651"/>
    </source>
</evidence>
<keyword evidence="5 7" id="KW-0472">Membrane</keyword>
<dbReference type="PANTHER" id="PTHR11388:SF100">
    <property type="entry name" value="SOLUTE CARRIER ORGANIC ANION TRANSPORTER FAMILY MEMBER 4A1"/>
    <property type="match status" value="1"/>
</dbReference>
<dbReference type="PANTHER" id="PTHR11388">
    <property type="entry name" value="ORGANIC ANION TRANSPORTER"/>
    <property type="match status" value="1"/>
</dbReference>
<keyword evidence="3 7" id="KW-0812">Transmembrane</keyword>
<organism evidence="9 10">
    <name type="scientific">Batillaria attramentaria</name>
    <dbReference type="NCBI Taxonomy" id="370345"/>
    <lineage>
        <taxon>Eukaryota</taxon>
        <taxon>Metazoa</taxon>
        <taxon>Spiralia</taxon>
        <taxon>Lophotrochozoa</taxon>
        <taxon>Mollusca</taxon>
        <taxon>Gastropoda</taxon>
        <taxon>Caenogastropoda</taxon>
        <taxon>Sorbeoconcha</taxon>
        <taxon>Cerithioidea</taxon>
        <taxon>Batillariidae</taxon>
        <taxon>Batillaria</taxon>
    </lineage>
</organism>
<keyword evidence="10" id="KW-1185">Reference proteome</keyword>
<comment type="subcellular location">
    <subcellularLocation>
        <location evidence="1">Cell membrane</location>
        <topology evidence="1">Multi-pass membrane protein</topology>
    </subcellularLocation>
</comment>
<dbReference type="Proteomes" id="UP001519460">
    <property type="component" value="Unassembled WGS sequence"/>
</dbReference>
<evidence type="ECO:0000313" key="10">
    <source>
        <dbReference type="Proteomes" id="UP001519460"/>
    </source>
</evidence>
<gene>
    <name evidence="9" type="ORF">BaRGS_00039810</name>
</gene>
<comment type="caution">
    <text evidence="9">The sequence shown here is derived from an EMBL/GenBank/DDBJ whole genome shotgun (WGS) entry which is preliminary data.</text>
</comment>
<feature type="transmembrane region" description="Helical" evidence="7">
    <location>
        <begin position="642"/>
        <end position="662"/>
    </location>
</feature>
<feature type="transmembrane region" description="Helical" evidence="7">
    <location>
        <begin position="449"/>
        <end position="471"/>
    </location>
</feature>
<evidence type="ECO:0000313" key="9">
    <source>
        <dbReference type="EMBL" id="KAK7451818.1"/>
    </source>
</evidence>